<dbReference type="CDD" id="cd05251">
    <property type="entry name" value="NmrA_like_SDR_a"/>
    <property type="match status" value="1"/>
</dbReference>
<dbReference type="PANTHER" id="PTHR42748:SF7">
    <property type="entry name" value="NMRA LIKE REDOX SENSOR 1-RELATED"/>
    <property type="match status" value="1"/>
</dbReference>
<keyword evidence="5" id="KW-1185">Reference proteome</keyword>
<reference evidence="4 5" key="1">
    <citation type="submission" date="2024-10" db="EMBL/GenBank/DDBJ databases">
        <title>The Natural Products Discovery Center: Release of the First 8490 Sequenced Strains for Exploring Actinobacteria Biosynthetic Diversity.</title>
        <authorList>
            <person name="Kalkreuter E."/>
            <person name="Kautsar S.A."/>
            <person name="Yang D."/>
            <person name="Bader C.D."/>
            <person name="Teijaro C.N."/>
            <person name="Fluegel L."/>
            <person name="Davis C.M."/>
            <person name="Simpson J.R."/>
            <person name="Lauterbach L."/>
            <person name="Steele A.D."/>
            <person name="Gui C."/>
            <person name="Meng S."/>
            <person name="Li G."/>
            <person name="Viehrig K."/>
            <person name="Ye F."/>
            <person name="Su P."/>
            <person name="Kiefer A.F."/>
            <person name="Nichols A."/>
            <person name="Cepeda A.J."/>
            <person name="Yan W."/>
            <person name="Fan B."/>
            <person name="Jiang Y."/>
            <person name="Adhikari A."/>
            <person name="Zheng C.-J."/>
            <person name="Schuster L."/>
            <person name="Cowan T.M."/>
            <person name="Smanski M.J."/>
            <person name="Chevrette M.G."/>
            <person name="De Carvalho L.P.S."/>
            <person name="Shen B."/>
        </authorList>
    </citation>
    <scope>NUCLEOTIDE SEQUENCE [LARGE SCALE GENOMIC DNA]</scope>
    <source>
        <strain evidence="4 5">NPDC000087</strain>
    </source>
</reference>
<dbReference type="Proteomes" id="UP001602245">
    <property type="component" value="Unassembled WGS sequence"/>
</dbReference>
<evidence type="ECO:0000256" key="2">
    <source>
        <dbReference type="ARBA" id="ARBA00022857"/>
    </source>
</evidence>
<evidence type="ECO:0000313" key="5">
    <source>
        <dbReference type="Proteomes" id="UP001602245"/>
    </source>
</evidence>
<dbReference type="Gene3D" id="3.90.25.10">
    <property type="entry name" value="UDP-galactose 4-epimerase, domain 1"/>
    <property type="match status" value="1"/>
</dbReference>
<evidence type="ECO:0000256" key="1">
    <source>
        <dbReference type="ARBA" id="ARBA00006328"/>
    </source>
</evidence>
<dbReference type="RefSeq" id="WP_051115188.1">
    <property type="nucleotide sequence ID" value="NZ_JBIAZU010000002.1"/>
</dbReference>
<dbReference type="Pfam" id="PF05368">
    <property type="entry name" value="NmrA"/>
    <property type="match status" value="1"/>
</dbReference>
<dbReference type="Gene3D" id="3.40.50.720">
    <property type="entry name" value="NAD(P)-binding Rossmann-like Domain"/>
    <property type="match status" value="1"/>
</dbReference>
<dbReference type="InterPro" id="IPR008030">
    <property type="entry name" value="NmrA-like"/>
</dbReference>
<dbReference type="SUPFAM" id="SSF51735">
    <property type="entry name" value="NAD(P)-binding Rossmann-fold domains"/>
    <property type="match status" value="1"/>
</dbReference>
<dbReference type="EMBL" id="JBIAZU010000002">
    <property type="protein sequence ID" value="MFF5290413.1"/>
    <property type="molecule type" value="Genomic_DNA"/>
</dbReference>
<organism evidence="4 5">
    <name type="scientific">Paractinoplanes globisporus</name>
    <dbReference type="NCBI Taxonomy" id="113565"/>
    <lineage>
        <taxon>Bacteria</taxon>
        <taxon>Bacillati</taxon>
        <taxon>Actinomycetota</taxon>
        <taxon>Actinomycetes</taxon>
        <taxon>Micromonosporales</taxon>
        <taxon>Micromonosporaceae</taxon>
        <taxon>Paractinoplanes</taxon>
    </lineage>
</organism>
<feature type="domain" description="NmrA-like" evidence="3">
    <location>
        <begin position="5"/>
        <end position="266"/>
    </location>
</feature>
<gene>
    <name evidence="4" type="ORF">ACFY35_13290</name>
</gene>
<comment type="similarity">
    <text evidence="1">Belongs to the NmrA-type oxidoreductase family.</text>
</comment>
<keyword evidence="2" id="KW-0521">NADP</keyword>
<name>A0ABW6WAS2_9ACTN</name>
<dbReference type="PANTHER" id="PTHR42748">
    <property type="entry name" value="NITROGEN METABOLITE REPRESSION PROTEIN NMRA FAMILY MEMBER"/>
    <property type="match status" value="1"/>
</dbReference>
<protein>
    <submittedName>
        <fullName evidence="4">NmrA/HSCARG family protein</fullName>
    </submittedName>
</protein>
<dbReference type="InterPro" id="IPR036291">
    <property type="entry name" value="NAD(P)-bd_dom_sf"/>
</dbReference>
<dbReference type="InterPro" id="IPR051164">
    <property type="entry name" value="NmrA-like_oxidored"/>
</dbReference>
<sequence length="294" mass="31025">MTAEQGTVLVIGATGQQGGAVARQLLGAGRQVRALVRDPASPAAKSLQADGAELAVADLDEPVAVRAALDGTHGVFLALTMMTGPRITPDGVAAERRRGRSVVELARDAGVEHLVYSSIQGADAGSGIPYYDSKAAIEERIRALGVPATVLRPVSFMDNFNTYNHPSVRDGELVVSLGVRPDRPTPLIAVRDIAAFAGIAFARPGEFLGRTLTIAGDVLTGDQIAEAFGRAAGVPARFQRTPIAAIRAVDEQLALMFAFFDEHPAPPPDLTALRACHPDLLGLESWLRVTGWRP</sequence>
<accession>A0ABW6WAS2</accession>
<evidence type="ECO:0000313" key="4">
    <source>
        <dbReference type="EMBL" id="MFF5290413.1"/>
    </source>
</evidence>
<proteinExistence type="inferred from homology"/>
<comment type="caution">
    <text evidence="4">The sequence shown here is derived from an EMBL/GenBank/DDBJ whole genome shotgun (WGS) entry which is preliminary data.</text>
</comment>
<evidence type="ECO:0000259" key="3">
    <source>
        <dbReference type="Pfam" id="PF05368"/>
    </source>
</evidence>